<proteinExistence type="predicted"/>
<evidence type="ECO:0000256" key="2">
    <source>
        <dbReference type="SAM" id="Phobius"/>
    </source>
</evidence>
<gene>
    <name evidence="4" type="ORF">B0T16DRAFT_493977</name>
</gene>
<feature type="chain" id="PRO_5041409202" description="Extracellular membrane protein CFEM domain-containing protein" evidence="3">
    <location>
        <begin position="21"/>
        <end position="243"/>
    </location>
</feature>
<keyword evidence="3" id="KW-0732">Signal</keyword>
<evidence type="ECO:0000256" key="1">
    <source>
        <dbReference type="SAM" id="MobiDB-lite"/>
    </source>
</evidence>
<keyword evidence="2" id="KW-1133">Transmembrane helix</keyword>
<keyword evidence="5" id="KW-1185">Reference proteome</keyword>
<evidence type="ECO:0000313" key="4">
    <source>
        <dbReference type="EMBL" id="KAK0647143.1"/>
    </source>
</evidence>
<evidence type="ECO:0008006" key="6">
    <source>
        <dbReference type="Google" id="ProtNLM"/>
    </source>
</evidence>
<feature type="compositionally biased region" description="Gly residues" evidence="1">
    <location>
        <begin position="122"/>
        <end position="137"/>
    </location>
</feature>
<feature type="compositionally biased region" description="Low complexity" evidence="1">
    <location>
        <begin position="138"/>
        <end position="150"/>
    </location>
</feature>
<feature type="signal peptide" evidence="3">
    <location>
        <begin position="1"/>
        <end position="20"/>
    </location>
</feature>
<organism evidence="4 5">
    <name type="scientific">Cercophora newfieldiana</name>
    <dbReference type="NCBI Taxonomy" id="92897"/>
    <lineage>
        <taxon>Eukaryota</taxon>
        <taxon>Fungi</taxon>
        <taxon>Dikarya</taxon>
        <taxon>Ascomycota</taxon>
        <taxon>Pezizomycotina</taxon>
        <taxon>Sordariomycetes</taxon>
        <taxon>Sordariomycetidae</taxon>
        <taxon>Sordariales</taxon>
        <taxon>Lasiosphaeriaceae</taxon>
        <taxon>Cercophora</taxon>
    </lineage>
</organism>
<feature type="compositionally biased region" description="Low complexity" evidence="1">
    <location>
        <begin position="90"/>
        <end position="121"/>
    </location>
</feature>
<feature type="region of interest" description="Disordered" evidence="1">
    <location>
        <begin position="88"/>
        <end position="153"/>
    </location>
</feature>
<dbReference type="EMBL" id="JAULSV010000004">
    <property type="protein sequence ID" value="KAK0647143.1"/>
    <property type="molecule type" value="Genomic_DNA"/>
</dbReference>
<name>A0AA39Y6V7_9PEZI</name>
<dbReference type="AlphaFoldDB" id="A0AA39Y6V7"/>
<keyword evidence="2" id="KW-0472">Membrane</keyword>
<keyword evidence="2" id="KW-0812">Transmembrane</keyword>
<dbReference type="Proteomes" id="UP001174936">
    <property type="component" value="Unassembled WGS sequence"/>
</dbReference>
<evidence type="ECO:0000256" key="3">
    <source>
        <dbReference type="SAM" id="SignalP"/>
    </source>
</evidence>
<feature type="transmembrane region" description="Helical" evidence="2">
    <location>
        <begin position="160"/>
        <end position="181"/>
    </location>
</feature>
<protein>
    <recommendedName>
        <fullName evidence="6">Extracellular membrane protein CFEM domain-containing protein</fullName>
    </recommendedName>
</protein>
<reference evidence="4" key="1">
    <citation type="submission" date="2023-06" db="EMBL/GenBank/DDBJ databases">
        <title>Genome-scale phylogeny and comparative genomics of the fungal order Sordariales.</title>
        <authorList>
            <consortium name="Lawrence Berkeley National Laboratory"/>
            <person name="Hensen N."/>
            <person name="Bonometti L."/>
            <person name="Westerberg I."/>
            <person name="Brannstrom I.O."/>
            <person name="Guillou S."/>
            <person name="Cros-Aarteil S."/>
            <person name="Calhoun S."/>
            <person name="Haridas S."/>
            <person name="Kuo A."/>
            <person name="Mondo S."/>
            <person name="Pangilinan J."/>
            <person name="Riley R."/>
            <person name="Labutti K."/>
            <person name="Andreopoulos B."/>
            <person name="Lipzen A."/>
            <person name="Chen C."/>
            <person name="Yanf M."/>
            <person name="Daum C."/>
            <person name="Ng V."/>
            <person name="Clum A."/>
            <person name="Steindorff A."/>
            <person name="Ohm R."/>
            <person name="Martin F."/>
            <person name="Silar P."/>
            <person name="Natvig D."/>
            <person name="Lalanne C."/>
            <person name="Gautier V."/>
            <person name="Ament-Velasquez S.L."/>
            <person name="Kruys A."/>
            <person name="Hutchinson M.I."/>
            <person name="Powell A.J."/>
            <person name="Barry K."/>
            <person name="Miller A.N."/>
            <person name="Grigoriev I.V."/>
            <person name="Debuchy R."/>
            <person name="Gladieux P."/>
            <person name="Thoren M.H."/>
            <person name="Johannesson H."/>
        </authorList>
    </citation>
    <scope>NUCLEOTIDE SEQUENCE</scope>
    <source>
        <strain evidence="4">SMH2532-1</strain>
    </source>
</reference>
<evidence type="ECO:0000313" key="5">
    <source>
        <dbReference type="Proteomes" id="UP001174936"/>
    </source>
</evidence>
<accession>A0AA39Y6V7</accession>
<sequence length="243" mass="24857">MSRLLRALVMTMTVASLGAAQTKTCEETCEPKQKAAVKCSTMECICYSYDDPDFVSCLQAECGRGYSSVREIQVLSCSYMGVTLTPDPPTAAGAGTQTTTGASNPQATGAGTGTGTSNTTPGGNGGGSSSAGPGSGSGSDSSSASNQSSTGKDRLSTAELIGIVIGSVSALATIIGVWVTIKKRKARGPTLAPTFVSGYQPIPPPAPTYPPAQNIHVAPIYNGPPPRYQPPPAYHTVHVGWRK</sequence>
<comment type="caution">
    <text evidence="4">The sequence shown here is derived from an EMBL/GenBank/DDBJ whole genome shotgun (WGS) entry which is preliminary data.</text>
</comment>